<comment type="caution">
    <text evidence="1">The sequence shown here is derived from an EMBL/GenBank/DDBJ whole genome shotgun (WGS) entry which is preliminary data.</text>
</comment>
<dbReference type="Proteomes" id="UP000291483">
    <property type="component" value="Unassembled WGS sequence"/>
</dbReference>
<evidence type="ECO:0000313" key="1">
    <source>
        <dbReference type="EMBL" id="RZU64560.1"/>
    </source>
</evidence>
<proteinExistence type="predicted"/>
<accession>A0A4Q8AJ96</accession>
<protein>
    <submittedName>
        <fullName evidence="1">Uncharacterized protein</fullName>
    </submittedName>
</protein>
<dbReference type="AlphaFoldDB" id="A0A4Q8AJ96"/>
<name>A0A4Q8AJ96_9MICO</name>
<evidence type="ECO:0000313" key="2">
    <source>
        <dbReference type="Proteomes" id="UP000291483"/>
    </source>
</evidence>
<keyword evidence="2" id="KW-1185">Reference proteome</keyword>
<dbReference type="RefSeq" id="WP_130505040.1">
    <property type="nucleotide sequence ID" value="NZ_SHLC01000001.1"/>
</dbReference>
<organism evidence="1 2">
    <name type="scientific">Microterricola gilva</name>
    <dbReference type="NCBI Taxonomy" id="393267"/>
    <lineage>
        <taxon>Bacteria</taxon>
        <taxon>Bacillati</taxon>
        <taxon>Actinomycetota</taxon>
        <taxon>Actinomycetes</taxon>
        <taxon>Micrococcales</taxon>
        <taxon>Microbacteriaceae</taxon>
        <taxon>Microterricola</taxon>
    </lineage>
</organism>
<reference evidence="1 2" key="1">
    <citation type="submission" date="2019-02" db="EMBL/GenBank/DDBJ databases">
        <title>Sequencing the genomes of 1000 actinobacteria strains.</title>
        <authorList>
            <person name="Klenk H.-P."/>
        </authorList>
    </citation>
    <scope>NUCLEOTIDE SEQUENCE [LARGE SCALE GENOMIC DNA]</scope>
    <source>
        <strain evidence="1 2">DSM 18319</strain>
    </source>
</reference>
<gene>
    <name evidence="1" type="ORF">EV379_0860</name>
</gene>
<sequence>MLKPAAPLDSPSDPAYRVPWRLDRRRAPRFELRNASAERLVGFTLAVLGPGTLIWGLPTAVEAGAAVRFTLHAENPARGTVVVVRWSRPNGDEYLWRVSF</sequence>
<dbReference type="EMBL" id="SHLC01000001">
    <property type="protein sequence ID" value="RZU64560.1"/>
    <property type="molecule type" value="Genomic_DNA"/>
</dbReference>
<dbReference type="OrthoDB" id="5118571at2"/>